<evidence type="ECO:0000256" key="6">
    <source>
        <dbReference type="ARBA" id="ARBA00022786"/>
    </source>
</evidence>
<evidence type="ECO:0000256" key="8">
    <source>
        <dbReference type="PROSITE-ProRule" id="PRU00175"/>
    </source>
</evidence>
<dbReference type="EC" id="2.3.2.27" evidence="2"/>
<keyword evidence="5 8" id="KW-0863">Zinc-finger</keyword>
<comment type="caution">
    <text evidence="11">The sequence shown here is derived from an EMBL/GenBank/DDBJ whole genome shotgun (WGS) entry which is preliminary data.</text>
</comment>
<dbReference type="InterPro" id="IPR013083">
    <property type="entry name" value="Znf_RING/FYVE/PHD"/>
</dbReference>
<dbReference type="PROSITE" id="PS50089">
    <property type="entry name" value="ZF_RING_2"/>
    <property type="match status" value="1"/>
</dbReference>
<dbReference type="Proteomes" id="UP000428333">
    <property type="component" value="Linkage Group LG07"/>
</dbReference>
<keyword evidence="7" id="KW-0862">Zinc</keyword>
<gene>
    <name evidence="11" type="ORF">C3L33_12024</name>
</gene>
<dbReference type="OrthoDB" id="8062037at2759"/>
<evidence type="ECO:0000256" key="9">
    <source>
        <dbReference type="SAM" id="MobiDB-lite"/>
    </source>
</evidence>
<sequence length="183" mass="21053">MPSSSPHWHEMDNPQALYSSQADNRNRNFESSMPVDQMNNQENLPSEDNMLDLDRLIIQHVDVCLSSILLFYLTFSAMQLIDVIVLEAFDVDAYLRFADEDGLLSYEELIDLEEQMGHENTDLNEACSNSDEEPDICVICQVEYESRERIGTLECGHEYHANCITKWLQEKNVCPFAKLPLCP</sequence>
<dbReference type="InterPro" id="IPR001841">
    <property type="entry name" value="Znf_RING"/>
</dbReference>
<keyword evidence="12" id="KW-1185">Reference proteome</keyword>
<evidence type="ECO:0000313" key="11">
    <source>
        <dbReference type="EMBL" id="KAE9456086.1"/>
    </source>
</evidence>
<dbReference type="Pfam" id="PF13639">
    <property type="entry name" value="zf-RING_2"/>
    <property type="match status" value="1"/>
</dbReference>
<dbReference type="SUPFAM" id="SSF57850">
    <property type="entry name" value="RING/U-box"/>
    <property type="match status" value="1"/>
</dbReference>
<feature type="region of interest" description="Disordered" evidence="9">
    <location>
        <begin position="1"/>
        <end position="20"/>
    </location>
</feature>
<name>A0A6A4L6P2_9ERIC</name>
<keyword evidence="6" id="KW-0833">Ubl conjugation pathway</keyword>
<dbReference type="SMART" id="SM00184">
    <property type="entry name" value="RING"/>
    <property type="match status" value="1"/>
</dbReference>
<evidence type="ECO:0000256" key="1">
    <source>
        <dbReference type="ARBA" id="ARBA00000900"/>
    </source>
</evidence>
<evidence type="ECO:0000256" key="4">
    <source>
        <dbReference type="ARBA" id="ARBA00022723"/>
    </source>
</evidence>
<keyword evidence="4" id="KW-0479">Metal-binding</keyword>
<evidence type="ECO:0000256" key="2">
    <source>
        <dbReference type="ARBA" id="ARBA00012483"/>
    </source>
</evidence>
<dbReference type="GO" id="GO:0008270">
    <property type="term" value="F:zinc ion binding"/>
    <property type="evidence" value="ECO:0007669"/>
    <property type="project" value="UniProtKB-KW"/>
</dbReference>
<feature type="domain" description="RING-type" evidence="10">
    <location>
        <begin position="137"/>
        <end position="178"/>
    </location>
</feature>
<evidence type="ECO:0000256" key="5">
    <source>
        <dbReference type="ARBA" id="ARBA00022771"/>
    </source>
</evidence>
<proteinExistence type="predicted"/>
<keyword evidence="3" id="KW-0808">Transferase</keyword>
<dbReference type="EMBL" id="QEFC01001764">
    <property type="protein sequence ID" value="KAE9456086.1"/>
    <property type="molecule type" value="Genomic_DNA"/>
</dbReference>
<dbReference type="PANTHER" id="PTHR22937">
    <property type="entry name" value="E3 UBIQUITIN-PROTEIN LIGASE RNF165"/>
    <property type="match status" value="1"/>
</dbReference>
<dbReference type="AlphaFoldDB" id="A0A6A4L6P2"/>
<evidence type="ECO:0000259" key="10">
    <source>
        <dbReference type="PROSITE" id="PS50089"/>
    </source>
</evidence>
<dbReference type="PANTHER" id="PTHR22937:SF222">
    <property type="entry name" value="RING-TYPE E3 UBIQUITIN TRANSFERASE"/>
    <property type="match status" value="1"/>
</dbReference>
<dbReference type="GO" id="GO:0061630">
    <property type="term" value="F:ubiquitin protein ligase activity"/>
    <property type="evidence" value="ECO:0007669"/>
    <property type="project" value="UniProtKB-EC"/>
</dbReference>
<evidence type="ECO:0000256" key="7">
    <source>
        <dbReference type="ARBA" id="ARBA00022833"/>
    </source>
</evidence>
<evidence type="ECO:0000256" key="3">
    <source>
        <dbReference type="ARBA" id="ARBA00022679"/>
    </source>
</evidence>
<evidence type="ECO:0000313" key="12">
    <source>
        <dbReference type="Proteomes" id="UP000428333"/>
    </source>
</evidence>
<feature type="non-terminal residue" evidence="11">
    <location>
        <position position="1"/>
    </location>
</feature>
<dbReference type="InterPro" id="IPR045191">
    <property type="entry name" value="MBR1/2-like"/>
</dbReference>
<comment type="catalytic activity">
    <reaction evidence="1">
        <text>S-ubiquitinyl-[E2 ubiquitin-conjugating enzyme]-L-cysteine + [acceptor protein]-L-lysine = [E2 ubiquitin-conjugating enzyme]-L-cysteine + N(6)-ubiquitinyl-[acceptor protein]-L-lysine.</text>
        <dbReference type="EC" id="2.3.2.27"/>
    </reaction>
</comment>
<reference evidence="11 12" key="1">
    <citation type="journal article" date="2019" name="Genome Biol. Evol.">
        <title>The Rhododendron genome and chromosomal organization provide insight into shared whole-genome duplications across the heath family (Ericaceae).</title>
        <authorList>
            <person name="Soza V.L."/>
            <person name="Lindsley D."/>
            <person name="Waalkes A."/>
            <person name="Ramage E."/>
            <person name="Patwardhan R.P."/>
            <person name="Burton J.N."/>
            <person name="Adey A."/>
            <person name="Kumar A."/>
            <person name="Qiu R."/>
            <person name="Shendure J."/>
            <person name="Hall B."/>
        </authorList>
    </citation>
    <scope>NUCLEOTIDE SEQUENCE [LARGE SCALE GENOMIC DNA]</scope>
    <source>
        <strain evidence="11">RSF 1966-606</strain>
    </source>
</reference>
<protein>
    <recommendedName>
        <fullName evidence="2">RING-type E3 ubiquitin transferase</fullName>
        <ecNumber evidence="2">2.3.2.27</ecNumber>
    </recommendedName>
</protein>
<accession>A0A6A4L6P2</accession>
<dbReference type="Gene3D" id="3.30.40.10">
    <property type="entry name" value="Zinc/RING finger domain, C3HC4 (zinc finger)"/>
    <property type="match status" value="1"/>
</dbReference>
<organism evidence="11 12">
    <name type="scientific">Rhododendron williamsianum</name>
    <dbReference type="NCBI Taxonomy" id="262921"/>
    <lineage>
        <taxon>Eukaryota</taxon>
        <taxon>Viridiplantae</taxon>
        <taxon>Streptophyta</taxon>
        <taxon>Embryophyta</taxon>
        <taxon>Tracheophyta</taxon>
        <taxon>Spermatophyta</taxon>
        <taxon>Magnoliopsida</taxon>
        <taxon>eudicotyledons</taxon>
        <taxon>Gunneridae</taxon>
        <taxon>Pentapetalae</taxon>
        <taxon>asterids</taxon>
        <taxon>Ericales</taxon>
        <taxon>Ericaceae</taxon>
        <taxon>Ericoideae</taxon>
        <taxon>Rhodoreae</taxon>
        <taxon>Rhododendron</taxon>
    </lineage>
</organism>